<dbReference type="PANTHER" id="PTHR14222">
    <property type="entry name" value="CONDENSIN"/>
    <property type="match status" value="1"/>
</dbReference>
<evidence type="ECO:0000259" key="12">
    <source>
        <dbReference type="Pfam" id="PF12922"/>
    </source>
</evidence>
<dbReference type="GO" id="GO:0042393">
    <property type="term" value="F:histone binding"/>
    <property type="evidence" value="ECO:0007669"/>
    <property type="project" value="TreeGrafter"/>
</dbReference>
<feature type="compositionally biased region" description="Basic residues" evidence="10">
    <location>
        <begin position="1962"/>
        <end position="1971"/>
    </location>
</feature>
<keyword evidence="4" id="KW-0498">Mitosis</keyword>
<evidence type="ECO:0000256" key="8">
    <source>
        <dbReference type="PROSITE-ProRule" id="PRU00317"/>
    </source>
</evidence>
<feature type="repeat" description="Pumilio" evidence="8">
    <location>
        <begin position="554"/>
        <end position="590"/>
    </location>
</feature>
<dbReference type="Proteomes" id="UP000092460">
    <property type="component" value="Unassembled WGS sequence"/>
</dbReference>
<dbReference type="InterPro" id="IPR032682">
    <property type="entry name" value="Cnd1_C"/>
</dbReference>
<accession>A0A1B0BAP1</accession>
<feature type="domain" description="Condensin complex subunit 1 C-terminal" evidence="11">
    <location>
        <begin position="1717"/>
        <end position="1877"/>
    </location>
</feature>
<dbReference type="GO" id="GO:0051301">
    <property type="term" value="P:cell division"/>
    <property type="evidence" value="ECO:0007669"/>
    <property type="project" value="UniProtKB-KW"/>
</dbReference>
<keyword evidence="7" id="KW-0131">Cell cycle</keyword>
<feature type="domain" description="Condensin complex subunit 1 N-terminal" evidence="12">
    <location>
        <begin position="719"/>
        <end position="882"/>
    </location>
</feature>
<keyword evidence="3" id="KW-0677">Repeat</keyword>
<evidence type="ECO:0000259" key="11">
    <source>
        <dbReference type="Pfam" id="PF12717"/>
    </source>
</evidence>
<evidence type="ECO:0000256" key="7">
    <source>
        <dbReference type="ARBA" id="ARBA00023306"/>
    </source>
</evidence>
<dbReference type="InterPro" id="IPR011989">
    <property type="entry name" value="ARM-like"/>
</dbReference>
<evidence type="ECO:0000256" key="1">
    <source>
        <dbReference type="ARBA" id="ARBA00004123"/>
    </source>
</evidence>
<dbReference type="Pfam" id="PF12717">
    <property type="entry name" value="Cnd1"/>
    <property type="match status" value="1"/>
</dbReference>
<evidence type="ECO:0000256" key="4">
    <source>
        <dbReference type="ARBA" id="ARBA00022776"/>
    </source>
</evidence>
<dbReference type="PROSITE" id="PS50302">
    <property type="entry name" value="PUM"/>
    <property type="match status" value="1"/>
</dbReference>
<evidence type="ECO:0000256" key="5">
    <source>
        <dbReference type="ARBA" id="ARBA00023067"/>
    </source>
</evidence>
<dbReference type="InterPro" id="IPR026971">
    <property type="entry name" value="CND1/NCAPD3"/>
</dbReference>
<feature type="region of interest" description="Disordered" evidence="10">
    <location>
        <begin position="1945"/>
        <end position="2046"/>
    </location>
</feature>
<dbReference type="GO" id="GO:0010032">
    <property type="term" value="P:meiotic chromosome condensation"/>
    <property type="evidence" value="ECO:0007669"/>
    <property type="project" value="TreeGrafter"/>
</dbReference>
<feature type="compositionally biased region" description="Low complexity" evidence="10">
    <location>
        <begin position="1989"/>
        <end position="2002"/>
    </location>
</feature>
<dbReference type="InterPro" id="IPR016024">
    <property type="entry name" value="ARM-type_fold"/>
</dbReference>
<dbReference type="VEuPathDB" id="VectorBase:GPPI024095"/>
<protein>
    <submittedName>
        <fullName evidence="13">Uncharacterized protein</fullName>
    </submittedName>
</protein>
<keyword evidence="6" id="KW-0539">Nucleus</keyword>
<evidence type="ECO:0000256" key="10">
    <source>
        <dbReference type="SAM" id="MobiDB-lite"/>
    </source>
</evidence>
<dbReference type="Pfam" id="PF12922">
    <property type="entry name" value="Cnd1_N"/>
    <property type="match status" value="1"/>
</dbReference>
<dbReference type="PANTHER" id="PTHR14222:SF2">
    <property type="entry name" value="CONDENSIN COMPLEX SUBUNIT 1"/>
    <property type="match status" value="1"/>
</dbReference>
<dbReference type="SMART" id="SM00025">
    <property type="entry name" value="Pumilio"/>
    <property type="match status" value="6"/>
</dbReference>
<dbReference type="GO" id="GO:0007076">
    <property type="term" value="P:mitotic chromosome condensation"/>
    <property type="evidence" value="ECO:0007669"/>
    <property type="project" value="InterPro"/>
</dbReference>
<keyword evidence="2" id="KW-0132">Cell division</keyword>
<feature type="region of interest" description="Disordered" evidence="10">
    <location>
        <begin position="1"/>
        <end position="21"/>
    </location>
</feature>
<reference evidence="13" key="2">
    <citation type="submission" date="2020-05" db="UniProtKB">
        <authorList>
            <consortium name="EnsemblMetazoa"/>
        </authorList>
    </citation>
    <scope>IDENTIFICATION</scope>
    <source>
        <strain evidence="13">IAEA</strain>
    </source>
</reference>
<dbReference type="SUPFAM" id="SSF48371">
    <property type="entry name" value="ARM repeat"/>
    <property type="match status" value="2"/>
</dbReference>
<dbReference type="InterPro" id="IPR024324">
    <property type="entry name" value="Condensin_cplx_su1_N"/>
</dbReference>
<evidence type="ECO:0000313" key="13">
    <source>
        <dbReference type="EnsemblMetazoa" id="GPPI024095-PA"/>
    </source>
</evidence>
<comment type="subcellular location">
    <subcellularLocation>
        <location evidence="1">Nucleus</location>
    </subcellularLocation>
</comment>
<evidence type="ECO:0000256" key="3">
    <source>
        <dbReference type="ARBA" id="ARBA00022737"/>
    </source>
</evidence>
<feature type="compositionally biased region" description="Basic residues" evidence="10">
    <location>
        <begin position="2037"/>
        <end position="2046"/>
    </location>
</feature>
<dbReference type="EnsemblMetazoa" id="GPPI024095-RA">
    <property type="protein sequence ID" value="GPPI024095-PA"/>
    <property type="gene ID" value="GPPI024095"/>
</dbReference>
<evidence type="ECO:0000313" key="14">
    <source>
        <dbReference type="Proteomes" id="UP000092460"/>
    </source>
</evidence>
<organism evidence="13 14">
    <name type="scientific">Glossina palpalis gambiensis</name>
    <dbReference type="NCBI Taxonomy" id="67801"/>
    <lineage>
        <taxon>Eukaryota</taxon>
        <taxon>Metazoa</taxon>
        <taxon>Ecdysozoa</taxon>
        <taxon>Arthropoda</taxon>
        <taxon>Hexapoda</taxon>
        <taxon>Insecta</taxon>
        <taxon>Pterygota</taxon>
        <taxon>Neoptera</taxon>
        <taxon>Endopterygota</taxon>
        <taxon>Diptera</taxon>
        <taxon>Brachycera</taxon>
        <taxon>Muscomorpha</taxon>
        <taxon>Hippoboscoidea</taxon>
        <taxon>Glossinidae</taxon>
        <taxon>Glossina</taxon>
    </lineage>
</organism>
<dbReference type="Gene3D" id="1.25.10.10">
    <property type="entry name" value="Leucine-rich Repeat Variant"/>
    <property type="match status" value="4"/>
</dbReference>
<feature type="compositionally biased region" description="Basic and acidic residues" evidence="10">
    <location>
        <begin position="1952"/>
        <end position="1961"/>
    </location>
</feature>
<dbReference type="GO" id="GO:0003723">
    <property type="term" value="F:RNA binding"/>
    <property type="evidence" value="ECO:0007669"/>
    <property type="project" value="InterPro"/>
</dbReference>
<dbReference type="EMBL" id="JXJN01011087">
    <property type="status" value="NOT_ANNOTATED_CDS"/>
    <property type="molecule type" value="Genomic_DNA"/>
</dbReference>
<feature type="compositionally biased region" description="Basic residues" evidence="10">
    <location>
        <begin position="11"/>
        <end position="20"/>
    </location>
</feature>
<name>A0A1B0BAP1_9MUSC</name>
<evidence type="ECO:0000256" key="9">
    <source>
        <dbReference type="SAM" id="Coils"/>
    </source>
</evidence>
<dbReference type="Pfam" id="PF22493">
    <property type="entry name" value="PUF_NOP9"/>
    <property type="match status" value="1"/>
</dbReference>
<dbReference type="InterPro" id="IPR001313">
    <property type="entry name" value="Pumilio_RNA-bd_rpt"/>
</dbReference>
<reference evidence="14" key="1">
    <citation type="submission" date="2015-01" db="EMBL/GenBank/DDBJ databases">
        <authorList>
            <person name="Aksoy S."/>
            <person name="Warren W."/>
            <person name="Wilson R.K."/>
        </authorList>
    </citation>
    <scope>NUCLEOTIDE SEQUENCE [LARGE SCALE GENOMIC DNA]</scope>
    <source>
        <strain evidence="14">IAEA</strain>
    </source>
</reference>
<evidence type="ECO:0000256" key="6">
    <source>
        <dbReference type="ARBA" id="ARBA00023242"/>
    </source>
</evidence>
<keyword evidence="9" id="KW-0175">Coiled coil</keyword>
<feature type="coiled-coil region" evidence="9">
    <location>
        <begin position="1086"/>
        <end position="1120"/>
    </location>
</feature>
<dbReference type="GO" id="GO:0005634">
    <property type="term" value="C:nucleus"/>
    <property type="evidence" value="ECO:0007669"/>
    <property type="project" value="UniProtKB-SubCell"/>
</dbReference>
<proteinExistence type="predicted"/>
<dbReference type="STRING" id="67801.A0A1B0BAP1"/>
<keyword evidence="5" id="KW-0226">DNA condensation</keyword>
<evidence type="ECO:0000256" key="2">
    <source>
        <dbReference type="ARBA" id="ARBA00022618"/>
    </source>
</evidence>
<keyword evidence="14" id="KW-1185">Reference proteome</keyword>
<dbReference type="GO" id="GO:0000779">
    <property type="term" value="C:condensed chromosome, centromeric region"/>
    <property type="evidence" value="ECO:0007669"/>
    <property type="project" value="TreeGrafter"/>
</dbReference>
<sequence length="2046" mass="235260">MFSGKKSFATRQKRKNKNSRFRSNAHGFAKKGIYGRGTQIDEEQFSYFVNILDAMKNGFESVEDKVTMANNVLAQTKDQEVRLSSNQIVCKVLESLLGFAEAERLESYFQAFAENFRPLCSDSFASHILQKLIEIAFLRFVDGESLNVSDHSANKKSKVDSEQFTDELYNRNNTFSEDHKRNCANFVLKTSKFLLNNLEDFIWDSCANHIMRTCILSLAGIYEPKKAFSERKMVDIHNRKIYSVVPNEWHETCKEFAQRLQMWPQFPDLSYQEHSSALIGTICIALKVLDKEMLKQFGTQLLLKAFLKHENDENDESKDTELSDAVYGETEQEENLKDVSKAPKVFQHQSSVRLLETLLVVAGPKLRSQLYTFLFAGRVHILAEKSLTNFSVQKLLQHIKEKDEFDAVFQELKENIESLLKIGHTGVVKALTAACLRLQTKQAQMITALQNALHVPPSTGVAKEKSKFFLSCLLKLKPYEIVKDDKSFFVHLHGSMIIQDLLQFNKPIFIVNCILETPPEQLIGWLTTPNGSYIADAFFQSRFIGEKSREKLIKLLEGFYVELAISKHGSHVLEMCFAKAQDNHKIAIVKELAEKANMAKGSQSGRIIYSKLRVDTYRSSVNQWKNNISLQLPKKNYIDFTKTMDFQFNLPSSNTDLLNSSGDSYYVKHLYSANEIPDKLKVCKQMLFQSDPFYIFDHFDTYYAVIENKSTDAAAMKNLFRAFDLMFITVDKLGSSLAPILAATEPPAPQHRKGYLNLTKMCLFLSVNVVRKIDGNIVRLQQQHQNSQQKRKGNKQFDTLEEYPDWDVKRSKFLIQLYNLMQCPLQKLWSPPVAEENFVNMLCEVCYRTLELLYVRNDNRHVVETIFQIFGIAIKRYNHAINFPVRILQILRSTEHAGRSVAYGINILHEEFGISTVFSVLIKEIIESLSMGSADTLVSRYFSNFLTELATIAPKLMIPHLSTLGDELLGCESHVLRNCILQIMGDAVVGELTSEELPEDMKEARDEFLENLLMHINDISAHVRAKVLQIWNHMKEEQAVPLSFQLKVLCAAVERLEDKTCSVRKQAVQLIKAFLERNPFAAKLTLAELQKKYNEEVEKMERLSALLAAERKQAEELEEKWSLVIPKMLPFIEDIVKQTEDPPPTQETYEDLVQRINTMLLEEKYEEAVSLVRKADHVAGNSELRLSLKEEEQCAYYLALLKSYIFLANGCKDSNEEFGTQIKTVKFLQDSIEFSKAISKAMPKLQEMLLSKINSDVFEAVDLFTTGYMFGIKGTENGMRQMLYLVWSSDKEKRDAVSDAYKKVLFTTDQAGRTHALHVVQNLSRFLESLEYGHYTAMECLMKEWVHNEDIDSLIIQVLFERFTLKLEGTTENESRLALQLLIMCSYAKSSIASANISIIESIGLGLRGKQDPRIYSGCLEFLLNSIDQSSATKYYKRYEADHSIVQKVTEMYSKFFFHPRIPDFDQVTMKTLQFYYRLCQTPDVISQTLVSDILKQFKKFAVQLGEMTASQHAQSLETPFSQAIPGTQSHLTVASQLKMPVFLLTRFIFMIGYMALKEMIFLDIDVYNNMKYRQELAECEQKKKKSAFTNCNENRRKTTNLNMSATESLKRLTGAAAEPQQEPDEDLVGATAEDNVAELINHICEEILFHDENALLPKLFPYILEICKYPFKYRDPTLQQSASLALVRFMCVSSRVCESYMPFLMNILSHTKNIKIKCNIVIGLSDLTFRFPNIIEPWTGHFYSTLHDENTELRLTAVKMLSHLILHEMIRVKGQIADLAICIVDDNDAIKNITQQFFKEIANKSNILYNVLPDIISKLSDSSSNLEEEKYRIIMRYILGLIHKDRQVETLVEKLCLRFPVTRDERQWRDIAYCLSLLSYNEKTIKKLIDNLQYFKDKVQIDEVYQSFKLIISNTSKLAKPELKTLIGELDTRINDCLKIREPTNEDEERNSENDKETGKKVRYSKKKSGKVSTRSNNRRRRGKQDSSESSSAHESSNSSSDFEDEPPKSNKNKQKPRNKVIQETASSDEEELQIPRRKRGRNNK</sequence>
<dbReference type="GO" id="GO:0000796">
    <property type="term" value="C:condensin complex"/>
    <property type="evidence" value="ECO:0007669"/>
    <property type="project" value="TreeGrafter"/>
</dbReference>